<comment type="caution">
    <text evidence="1">The sequence shown here is derived from an EMBL/GenBank/DDBJ whole genome shotgun (WGS) entry which is preliminary data.</text>
</comment>
<evidence type="ECO:0000313" key="2">
    <source>
        <dbReference type="Proteomes" id="UP000299102"/>
    </source>
</evidence>
<gene>
    <name evidence="1" type="ORF">EVAR_36484_1</name>
</gene>
<evidence type="ECO:0000313" key="1">
    <source>
        <dbReference type="EMBL" id="GBP54268.1"/>
    </source>
</evidence>
<dbReference type="Proteomes" id="UP000299102">
    <property type="component" value="Unassembled WGS sequence"/>
</dbReference>
<name>A0A4C1WSA8_EUMVA</name>
<reference evidence="1 2" key="1">
    <citation type="journal article" date="2019" name="Commun. Biol.">
        <title>The bagworm genome reveals a unique fibroin gene that provides high tensile strength.</title>
        <authorList>
            <person name="Kono N."/>
            <person name="Nakamura H."/>
            <person name="Ohtoshi R."/>
            <person name="Tomita M."/>
            <person name="Numata K."/>
            <person name="Arakawa K."/>
        </authorList>
    </citation>
    <scope>NUCLEOTIDE SEQUENCE [LARGE SCALE GENOMIC DNA]</scope>
</reference>
<sequence>MPPRKRLSMKIPAVAIPQYTPSIGSYREQRLSESRRPFTLWYGNETPTYRHSIGGYHQHNHFDSCIIWHFMAARTIALHWVFPFKELPTKVKRGRNFGQKTVASFHGMTGHYAKIVLKDKRTDITDGLWAERCSEIVSNVRSLIRPAGARAVKLYKKGNVVKSFVRELGRRLGHKGGGSRSGSYLLRAPSAMIRPGGAARDV</sequence>
<proteinExistence type="predicted"/>
<protein>
    <submittedName>
        <fullName evidence="1">Uncharacterized protein</fullName>
    </submittedName>
</protein>
<accession>A0A4C1WSA8</accession>
<dbReference type="EMBL" id="BGZK01000642">
    <property type="protein sequence ID" value="GBP54268.1"/>
    <property type="molecule type" value="Genomic_DNA"/>
</dbReference>
<dbReference type="AlphaFoldDB" id="A0A4C1WSA8"/>
<organism evidence="1 2">
    <name type="scientific">Eumeta variegata</name>
    <name type="common">Bagworm moth</name>
    <name type="synonym">Eumeta japonica</name>
    <dbReference type="NCBI Taxonomy" id="151549"/>
    <lineage>
        <taxon>Eukaryota</taxon>
        <taxon>Metazoa</taxon>
        <taxon>Ecdysozoa</taxon>
        <taxon>Arthropoda</taxon>
        <taxon>Hexapoda</taxon>
        <taxon>Insecta</taxon>
        <taxon>Pterygota</taxon>
        <taxon>Neoptera</taxon>
        <taxon>Endopterygota</taxon>
        <taxon>Lepidoptera</taxon>
        <taxon>Glossata</taxon>
        <taxon>Ditrysia</taxon>
        <taxon>Tineoidea</taxon>
        <taxon>Psychidae</taxon>
        <taxon>Oiketicinae</taxon>
        <taxon>Eumeta</taxon>
    </lineage>
</organism>
<keyword evidence="2" id="KW-1185">Reference proteome</keyword>